<sequence length="772" mass="86047">MFQKRKICLAVTTAVLLPTPVLVNAQEGALEEVIVTASRRAESVQDIPFNVSALSQEDLIEAGITRPEDLAKRIAGVSVIDGGARFRNSLSIRGIGAPGASSSDFFTTEATSYYVGETPMENLNLRIKDVERMEVLRGPQGTLYGGGAMGGTVRYILNRPDPDAFGAKVATNLYDIDGADSVSSDTEFMLNIPIGDNFALRAVGNYLDQKGFIDYVTFPDKLASGALPEISEDNYNTEETWMGRVAARWLINDSWDAELAYIAQDQESYGRQAFSGPSTDVFGDPIESDFVDEDTHTGFNDESSQRDIKLVSFDLRGSLDFADLTFHASHYEDDYDTEGDVTRFLEGLYVGFYPEFDDFNAWNENEITTETDTVELRLQSTGETFDWVVGTFYTQQDREWNLLEYTPGLNEFFWGEGTSVPPNDFNLESEGDYSQLAFYAEGTWHATDNLDVTLGIRHFDMEDEIDMFIWYPIYEGLDDFDDRSDPCLTDPDSICFSDSSKGDFDDQFYKLNLSYTFSDDVLTYFTYSEGFRRGGANAASGGQASDSEAVEKLFEEARFYQPDSLNNYEIGVKSTLMDGRMTLNGAVYYIEWEDMQIIVGSVDDDQGNSISLPIDQRVNAGDAESIGAEVELSAMLGETLRLDASASYNKIEADGDNAYFEDGEAIYGKPEWQASLALNGDYQLNNGLQWGWYAAVAYRDDVATGNDFLSELSSYTLLDAALSLYGSNWTASLYGDNLTDEDYETSVSSAEFRNRIYTGRPRTLGIRLSYDF</sequence>
<evidence type="ECO:0000256" key="13">
    <source>
        <dbReference type="SAM" id="SignalP"/>
    </source>
</evidence>
<evidence type="ECO:0000259" key="15">
    <source>
        <dbReference type="Pfam" id="PF07715"/>
    </source>
</evidence>
<comment type="subcellular location">
    <subcellularLocation>
        <location evidence="1 11">Cell outer membrane</location>
        <topology evidence="1 11">Multi-pass membrane protein</topology>
    </subcellularLocation>
</comment>
<keyword evidence="13" id="KW-0732">Signal</keyword>
<evidence type="ECO:0000256" key="9">
    <source>
        <dbReference type="ARBA" id="ARBA00023136"/>
    </source>
</evidence>
<evidence type="ECO:0000259" key="14">
    <source>
        <dbReference type="Pfam" id="PF00593"/>
    </source>
</evidence>
<keyword evidence="17" id="KW-1185">Reference proteome</keyword>
<keyword evidence="10 11" id="KW-0998">Cell outer membrane</keyword>
<dbReference type="InterPro" id="IPR000531">
    <property type="entry name" value="Beta-barrel_TonB"/>
</dbReference>
<dbReference type="GO" id="GO:0009279">
    <property type="term" value="C:cell outer membrane"/>
    <property type="evidence" value="ECO:0007669"/>
    <property type="project" value="UniProtKB-SubCell"/>
</dbReference>
<dbReference type="SUPFAM" id="SSF56935">
    <property type="entry name" value="Porins"/>
    <property type="match status" value="1"/>
</dbReference>
<keyword evidence="2 11" id="KW-0813">Transport</keyword>
<keyword evidence="3 11" id="KW-1134">Transmembrane beta strand</keyword>
<evidence type="ECO:0000256" key="12">
    <source>
        <dbReference type="RuleBase" id="RU003357"/>
    </source>
</evidence>
<evidence type="ECO:0000256" key="1">
    <source>
        <dbReference type="ARBA" id="ARBA00004571"/>
    </source>
</evidence>
<dbReference type="InterPro" id="IPR012910">
    <property type="entry name" value="Plug_dom"/>
</dbReference>
<evidence type="ECO:0000256" key="2">
    <source>
        <dbReference type="ARBA" id="ARBA00022448"/>
    </source>
</evidence>
<comment type="caution">
    <text evidence="16">The sequence shown here is derived from an EMBL/GenBank/DDBJ whole genome shotgun (WGS) entry which is preliminary data.</text>
</comment>
<evidence type="ECO:0000256" key="3">
    <source>
        <dbReference type="ARBA" id="ARBA00022452"/>
    </source>
</evidence>
<keyword evidence="8 12" id="KW-0798">TonB box</keyword>
<evidence type="ECO:0000256" key="7">
    <source>
        <dbReference type="ARBA" id="ARBA00023065"/>
    </source>
</evidence>
<evidence type="ECO:0000256" key="6">
    <source>
        <dbReference type="ARBA" id="ARBA00023004"/>
    </source>
</evidence>
<evidence type="ECO:0000256" key="8">
    <source>
        <dbReference type="ARBA" id="ARBA00023077"/>
    </source>
</evidence>
<gene>
    <name evidence="16" type="ORF">F0M18_02545</name>
</gene>
<evidence type="ECO:0000256" key="4">
    <source>
        <dbReference type="ARBA" id="ARBA00022496"/>
    </source>
</evidence>
<dbReference type="PROSITE" id="PS52016">
    <property type="entry name" value="TONB_DEPENDENT_REC_3"/>
    <property type="match status" value="1"/>
</dbReference>
<accession>A0A5B0X7Y9</accession>
<name>A0A5B0X7Y9_9GAMM</name>
<evidence type="ECO:0000256" key="11">
    <source>
        <dbReference type="PROSITE-ProRule" id="PRU01360"/>
    </source>
</evidence>
<feature type="chain" id="PRO_5022759542" evidence="13">
    <location>
        <begin position="26"/>
        <end position="772"/>
    </location>
</feature>
<evidence type="ECO:0000313" key="16">
    <source>
        <dbReference type="EMBL" id="KAA1194329.1"/>
    </source>
</evidence>
<feature type="domain" description="TonB-dependent receptor-like beta-barrel" evidence="14">
    <location>
        <begin position="268"/>
        <end position="738"/>
    </location>
</feature>
<dbReference type="InterPro" id="IPR039426">
    <property type="entry name" value="TonB-dep_rcpt-like"/>
</dbReference>
<proteinExistence type="inferred from homology"/>
<dbReference type="InterPro" id="IPR036942">
    <property type="entry name" value="Beta-barrel_TonB_sf"/>
</dbReference>
<dbReference type="AlphaFoldDB" id="A0A5B0X7Y9"/>
<dbReference type="GO" id="GO:0006826">
    <property type="term" value="P:iron ion transport"/>
    <property type="evidence" value="ECO:0007669"/>
    <property type="project" value="UniProtKB-KW"/>
</dbReference>
<evidence type="ECO:0000256" key="5">
    <source>
        <dbReference type="ARBA" id="ARBA00022692"/>
    </source>
</evidence>
<protein>
    <submittedName>
        <fullName evidence="16">TonB-dependent receptor</fullName>
    </submittedName>
</protein>
<keyword evidence="7" id="KW-0406">Ion transport</keyword>
<keyword evidence="9 11" id="KW-0472">Membrane</keyword>
<keyword evidence="4" id="KW-0410">Iron transport</keyword>
<dbReference type="EMBL" id="VTUX01000001">
    <property type="protein sequence ID" value="KAA1194329.1"/>
    <property type="molecule type" value="Genomic_DNA"/>
</dbReference>
<evidence type="ECO:0000313" key="17">
    <source>
        <dbReference type="Proteomes" id="UP000323708"/>
    </source>
</evidence>
<evidence type="ECO:0000256" key="10">
    <source>
        <dbReference type="ARBA" id="ARBA00023237"/>
    </source>
</evidence>
<dbReference type="Pfam" id="PF07715">
    <property type="entry name" value="Plug"/>
    <property type="match status" value="1"/>
</dbReference>
<dbReference type="Proteomes" id="UP000323708">
    <property type="component" value="Unassembled WGS sequence"/>
</dbReference>
<keyword evidence="6" id="KW-0408">Iron</keyword>
<dbReference type="Pfam" id="PF00593">
    <property type="entry name" value="TonB_dep_Rec_b-barrel"/>
    <property type="match status" value="1"/>
</dbReference>
<dbReference type="PANTHER" id="PTHR32552:SF81">
    <property type="entry name" value="TONB-DEPENDENT OUTER MEMBRANE RECEPTOR"/>
    <property type="match status" value="1"/>
</dbReference>
<keyword evidence="16" id="KW-0675">Receptor</keyword>
<comment type="similarity">
    <text evidence="11 12">Belongs to the TonB-dependent receptor family.</text>
</comment>
<feature type="domain" description="TonB-dependent receptor plug" evidence="15">
    <location>
        <begin position="44"/>
        <end position="152"/>
    </location>
</feature>
<dbReference type="Gene3D" id="2.40.170.20">
    <property type="entry name" value="TonB-dependent receptor, beta-barrel domain"/>
    <property type="match status" value="1"/>
</dbReference>
<dbReference type="PANTHER" id="PTHR32552">
    <property type="entry name" value="FERRICHROME IRON RECEPTOR-RELATED"/>
    <property type="match status" value="1"/>
</dbReference>
<organism evidence="16 17">
    <name type="scientific">Pseudohalioglobus sediminis</name>
    <dbReference type="NCBI Taxonomy" id="2606449"/>
    <lineage>
        <taxon>Bacteria</taxon>
        <taxon>Pseudomonadati</taxon>
        <taxon>Pseudomonadota</taxon>
        <taxon>Gammaproteobacteria</taxon>
        <taxon>Cellvibrionales</taxon>
        <taxon>Halieaceae</taxon>
        <taxon>Pseudohalioglobus</taxon>
    </lineage>
</organism>
<feature type="signal peptide" evidence="13">
    <location>
        <begin position="1"/>
        <end position="25"/>
    </location>
</feature>
<dbReference type="CDD" id="cd01347">
    <property type="entry name" value="ligand_gated_channel"/>
    <property type="match status" value="1"/>
</dbReference>
<keyword evidence="5 11" id="KW-0812">Transmembrane</keyword>
<reference evidence="16 17" key="1">
    <citation type="submission" date="2019-09" db="EMBL/GenBank/DDBJ databases">
        <authorList>
            <person name="Chen X.-Y."/>
        </authorList>
    </citation>
    <scope>NUCLEOTIDE SEQUENCE [LARGE SCALE GENOMIC DNA]</scope>
    <source>
        <strain evidence="16 17">NY5</strain>
    </source>
</reference>
<dbReference type="RefSeq" id="WP_149609798.1">
    <property type="nucleotide sequence ID" value="NZ_VTUX01000001.1"/>
</dbReference>